<reference evidence="2 3" key="1">
    <citation type="submission" date="2019-08" db="EMBL/GenBank/DDBJ databases">
        <title>Lentzea from Indian Himalayas.</title>
        <authorList>
            <person name="Mandal S."/>
            <person name="Mallick Gupta A."/>
            <person name="Maiti P.K."/>
            <person name="Sarkar J."/>
            <person name="Mandal S."/>
        </authorList>
    </citation>
    <scope>NUCLEOTIDE SEQUENCE [LARGE SCALE GENOMIC DNA]</scope>
    <source>
        <strain evidence="2 3">PSKA42</strain>
    </source>
</reference>
<dbReference type="EMBL" id="VSRL01000254">
    <property type="protein sequence ID" value="NKE62487.1"/>
    <property type="molecule type" value="Genomic_DNA"/>
</dbReference>
<proteinExistence type="predicted"/>
<evidence type="ECO:0008006" key="4">
    <source>
        <dbReference type="Google" id="ProtNLM"/>
    </source>
</evidence>
<evidence type="ECO:0000256" key="1">
    <source>
        <dbReference type="SAM" id="SignalP"/>
    </source>
</evidence>
<feature type="signal peptide" evidence="1">
    <location>
        <begin position="1"/>
        <end position="26"/>
    </location>
</feature>
<organism evidence="2 3">
    <name type="scientific">Lentzea indica</name>
    <dbReference type="NCBI Taxonomy" id="2604800"/>
    <lineage>
        <taxon>Bacteria</taxon>
        <taxon>Bacillati</taxon>
        <taxon>Actinomycetota</taxon>
        <taxon>Actinomycetes</taxon>
        <taxon>Pseudonocardiales</taxon>
        <taxon>Pseudonocardiaceae</taxon>
        <taxon>Lentzea</taxon>
    </lineage>
</organism>
<evidence type="ECO:0000313" key="2">
    <source>
        <dbReference type="EMBL" id="NKE62487.1"/>
    </source>
</evidence>
<name>A0ABX1FUT2_9PSEU</name>
<sequence>MPISAPSRRAGCLLLAFSLAACGTTATGGAPAPAMTTTTVSPASPTLTAADGVNYAACADGTCEVTVPGPVDIAVQGHTLSVTEVTADGITFTVAQGGYRFTATPKASCGNVYLFYLSATSGSMTGGTCGDPATPPTAVPGALAVQLAAVSGGVALLRMVA</sequence>
<dbReference type="Proteomes" id="UP001515943">
    <property type="component" value="Unassembled WGS sequence"/>
</dbReference>
<gene>
    <name evidence="2" type="ORF">FXN61_39435</name>
</gene>
<comment type="caution">
    <text evidence="2">The sequence shown here is derived from an EMBL/GenBank/DDBJ whole genome shotgun (WGS) entry which is preliminary data.</text>
</comment>
<feature type="chain" id="PRO_5047308189" description="Lipoprotein" evidence="1">
    <location>
        <begin position="27"/>
        <end position="161"/>
    </location>
</feature>
<keyword evidence="1" id="KW-0732">Signal</keyword>
<dbReference type="RefSeq" id="WP_167979119.1">
    <property type="nucleotide sequence ID" value="NZ_VSRL01000254.1"/>
</dbReference>
<evidence type="ECO:0000313" key="3">
    <source>
        <dbReference type="Proteomes" id="UP001515943"/>
    </source>
</evidence>
<protein>
    <recommendedName>
        <fullName evidence="4">Lipoprotein</fullName>
    </recommendedName>
</protein>
<keyword evidence="3" id="KW-1185">Reference proteome</keyword>
<accession>A0ABX1FUT2</accession>